<dbReference type="SMART" id="SM00322">
    <property type="entry name" value="KH"/>
    <property type="match status" value="3"/>
</dbReference>
<dbReference type="PANTHER" id="PTHR10627:SF76">
    <property type="entry name" value="KH DOMAIN-CONTAINING PROTEIN YLL032C"/>
    <property type="match status" value="1"/>
</dbReference>
<dbReference type="PANTHER" id="PTHR10627">
    <property type="entry name" value="SCP160"/>
    <property type="match status" value="1"/>
</dbReference>
<feature type="region of interest" description="Disordered" evidence="3">
    <location>
        <begin position="35"/>
        <end position="124"/>
    </location>
</feature>
<keyword evidence="1" id="KW-0677">Repeat</keyword>
<dbReference type="SUPFAM" id="SSF54791">
    <property type="entry name" value="Eukaryotic type KH-domain (KH-domain type I)"/>
    <property type="match status" value="4"/>
</dbReference>
<dbReference type="InterPro" id="IPR004087">
    <property type="entry name" value="KH_dom"/>
</dbReference>
<feature type="compositionally biased region" description="Low complexity" evidence="3">
    <location>
        <begin position="104"/>
        <end position="114"/>
    </location>
</feature>
<sequence>MCEQQQEDELGALIVSGGGGEMGLTFGRRCADAGGVSSAAGGDCASPADVPPDGADDRKRARQTRLAGAEPGAPAGGATGQDVDGRGGVVAVGGGDPDGGIPRGCGAAAASESPGAGGASRGTCPGRAGGAVLGAGVRVRNMFESAAGRQVRAAAVRTCVLRRVLGGILGAVCGRGRRGARRVCRGVHGRDGRVGGRDTPRAERGRGQAVAVAAGQAGRRAGPDDGALSRADVPGAGAAAAGRGRVGVGAAADVRGVRLRVLRGVPAHMVVSRCVVTRTAEFVEAYMAMDEGDQRRELEMRFGRKNLQRMVAEFEQERDNAAWIKAHTMACPGCNASVEKNQAQRAERDCTMDIYTTSFVHPRCAQSAAYSPASSIDLTPELRTPQNAYSPVRRPTRPHAAADIAPDAVQAVCIDAMQQHAVLISYARADDGRAWVLHLSGAYPQVMAARGHIIRECPVQVRAAIKVARHEILDSPTSSPALKPDVRRRLDDIAGSTGAHIAVVNASSALAAVPVPDGINSQAWSGLEPERMCELVVSGTREAVAVARLRLLVMIDELAGLHADSCDIDHKLHPIIAARKRAVIQTIQEETATNIYLPTSLVGLNTHMIPAAQKSHLDTIWITGEFFGVQRARDMLLQVAALKAKSLISRDTAILPRKLDWMLLERLDELKSIMTDNGTFIHLPPVGSQASLVSVFGDHRVNIQRTCRAVMQLVRFSLSLLPPAHPPQACQFYVASFWLLPVHFNVLMPVATLNPASMPAVLQRIAGQSGAEVVFKSNCFEMHGLEHEVRGAVIMVLELDVIQSFRHEIRFQIELANEHRDFISGKKNGKINKIMQMANVKIKFETFNEFNFLMDLSGNDASVISGLLLLQEELPAEISFHVPETYHKRIIGVGGRSIQRIMKKYGVYVKFSNAEEFAALGGYGDNEDNVIARTPAKNAINLDNLKQAVMELVHPKDKDYVIETVSIPRRYHRTLLGEKSIFIKDIETKTNSKVRFPDKESASDAVAIFGPESQVHVAAAMLLDHVPFEADMVVPPHSELASIVQSTDYITFSENCKREYQVVIVPQIPASGSGERPSFKFRCQRSNSDFLATAREQLEAFLVSAGVEVYPCALGKRADSYITDAFPHFGSKLLSTTTPAATSAVPAPSELVEFPRAGDGFDRRIRLASSTPDVKALFNNPSYVYKLPEHDETDDVGFERGYAVSGPPLAADMWSPPMHYRPGFSLTHPRAMEDSVKRGSDSLLESKLKERITKPRSLQNRAQSLDLTSLTSVARQASSIHTINETIRSASPTDYSTTPSSPTSATIPSFPSVNGPSLGNGSGSTLGNGSTPTLPNGMPKVLPRQTMPPGGTDEITRAMASVRFDSMH</sequence>
<dbReference type="EMBL" id="SSOP01000023">
    <property type="protein sequence ID" value="KAB5594222.1"/>
    <property type="molecule type" value="Genomic_DNA"/>
</dbReference>
<dbReference type="InterPro" id="IPR056553">
    <property type="entry name" value="KH_Mug60-KHD4"/>
</dbReference>
<dbReference type="GO" id="GO:0003729">
    <property type="term" value="F:mRNA binding"/>
    <property type="evidence" value="ECO:0007669"/>
    <property type="project" value="TreeGrafter"/>
</dbReference>
<dbReference type="GO" id="GO:0005737">
    <property type="term" value="C:cytoplasm"/>
    <property type="evidence" value="ECO:0007669"/>
    <property type="project" value="TreeGrafter"/>
</dbReference>
<feature type="compositionally biased region" description="Low complexity" evidence="3">
    <location>
        <begin position="35"/>
        <end position="46"/>
    </location>
</feature>
<dbReference type="CDD" id="cd22453">
    <property type="entry name" value="KH-I_MUG60_like"/>
    <property type="match status" value="1"/>
</dbReference>
<dbReference type="OrthoDB" id="271862at2759"/>
<feature type="domain" description="K Homology" evidence="4">
    <location>
        <begin position="959"/>
        <end position="1027"/>
    </location>
</feature>
<keyword evidence="2" id="KW-0694">RNA-binding</keyword>
<dbReference type="Gene3D" id="3.30.1370.10">
    <property type="entry name" value="K Homology domain, type 1"/>
    <property type="match status" value="3"/>
</dbReference>
<reference evidence="5 6" key="1">
    <citation type="journal article" date="2019" name="Fungal Biol. Biotechnol.">
        <title>Draft genome sequence of fastidious pathogen Ceratobasidium theobromae, which causes vascular-streak dieback in Theobroma cacao.</title>
        <authorList>
            <person name="Ali S.S."/>
            <person name="Asman A."/>
            <person name="Shao J."/>
            <person name="Firmansyah A.P."/>
            <person name="Susilo A.W."/>
            <person name="Rosmana A."/>
            <person name="McMahon P."/>
            <person name="Junaid M."/>
            <person name="Guest D."/>
            <person name="Kheng T.Y."/>
            <person name="Meinhardt L.W."/>
            <person name="Bailey B.A."/>
        </authorList>
    </citation>
    <scope>NUCLEOTIDE SEQUENCE [LARGE SCALE GENOMIC DNA]</scope>
    <source>
        <strain evidence="5 6">CT2</strain>
    </source>
</reference>
<proteinExistence type="predicted"/>
<evidence type="ECO:0000256" key="3">
    <source>
        <dbReference type="SAM" id="MobiDB-lite"/>
    </source>
</evidence>
<feature type="domain" description="K Homology" evidence="4">
    <location>
        <begin position="874"/>
        <end position="954"/>
    </location>
</feature>
<comment type="caution">
    <text evidence="5">The sequence shown here is derived from an EMBL/GenBank/DDBJ whole genome shotgun (WGS) entry which is preliminary data.</text>
</comment>
<evidence type="ECO:0000259" key="4">
    <source>
        <dbReference type="SMART" id="SM00322"/>
    </source>
</evidence>
<feature type="domain" description="K Homology" evidence="4">
    <location>
        <begin position="560"/>
        <end position="641"/>
    </location>
</feature>
<feature type="compositionally biased region" description="Gly residues" evidence="3">
    <location>
        <begin position="86"/>
        <end position="103"/>
    </location>
</feature>
<name>A0A5N5QR33_9AGAM</name>
<keyword evidence="6" id="KW-1185">Reference proteome</keyword>
<dbReference type="PROSITE" id="PS50084">
    <property type="entry name" value="KH_TYPE_1"/>
    <property type="match status" value="2"/>
</dbReference>
<dbReference type="Pfam" id="PF00013">
    <property type="entry name" value="KH_1"/>
    <property type="match status" value="2"/>
</dbReference>
<evidence type="ECO:0000313" key="5">
    <source>
        <dbReference type="EMBL" id="KAB5594222.1"/>
    </source>
</evidence>
<accession>A0A5N5QR33</accession>
<evidence type="ECO:0000313" key="6">
    <source>
        <dbReference type="Proteomes" id="UP000383932"/>
    </source>
</evidence>
<dbReference type="InterPro" id="IPR004088">
    <property type="entry name" value="KH_dom_type_1"/>
</dbReference>
<dbReference type="Pfam" id="PF24563">
    <property type="entry name" value="KH_Mug60-KHD4"/>
    <property type="match status" value="1"/>
</dbReference>
<protein>
    <submittedName>
        <fullName evidence="5">Vigilin 1</fullName>
    </submittedName>
</protein>
<evidence type="ECO:0000256" key="1">
    <source>
        <dbReference type="ARBA" id="ARBA00022737"/>
    </source>
</evidence>
<gene>
    <name evidence="5" type="ORF">CTheo_2303</name>
</gene>
<feature type="region of interest" description="Disordered" evidence="3">
    <location>
        <begin position="1284"/>
        <end position="1353"/>
    </location>
</feature>
<organism evidence="5 6">
    <name type="scientific">Ceratobasidium theobromae</name>
    <dbReference type="NCBI Taxonomy" id="1582974"/>
    <lineage>
        <taxon>Eukaryota</taxon>
        <taxon>Fungi</taxon>
        <taxon>Dikarya</taxon>
        <taxon>Basidiomycota</taxon>
        <taxon>Agaricomycotina</taxon>
        <taxon>Agaricomycetes</taxon>
        <taxon>Cantharellales</taxon>
        <taxon>Ceratobasidiaceae</taxon>
        <taxon>Ceratobasidium</taxon>
    </lineage>
</organism>
<dbReference type="InterPro" id="IPR036612">
    <property type="entry name" value="KH_dom_type_1_sf"/>
</dbReference>
<evidence type="ECO:0000256" key="2">
    <source>
        <dbReference type="PROSITE-ProRule" id="PRU00117"/>
    </source>
</evidence>
<feature type="compositionally biased region" description="Low complexity" evidence="3">
    <location>
        <begin position="1289"/>
        <end position="1317"/>
    </location>
</feature>
<dbReference type="Proteomes" id="UP000383932">
    <property type="component" value="Unassembled WGS sequence"/>
</dbReference>